<dbReference type="AlphaFoldDB" id="A0A6P3IKG8"/>
<accession>A0A6P3IKG8</accession>
<proteinExistence type="predicted"/>
<reference evidence="3" key="1">
    <citation type="submission" date="2025-08" db="UniProtKB">
        <authorList>
            <consortium name="RefSeq"/>
        </authorList>
    </citation>
    <scope>IDENTIFICATION</scope>
    <source>
        <tissue evidence="3">Blood</tissue>
    </source>
</reference>
<gene>
    <name evidence="3" type="primary">LOC104998725</name>
</gene>
<dbReference type="GO" id="GO:0034453">
    <property type="term" value="P:microtubule anchoring"/>
    <property type="evidence" value="ECO:0007669"/>
    <property type="project" value="InterPro"/>
</dbReference>
<dbReference type="RefSeq" id="XP_010852362.1">
    <property type="nucleotide sequence ID" value="XM_010854060.1"/>
</dbReference>
<feature type="region of interest" description="Disordered" evidence="1">
    <location>
        <begin position="1"/>
        <end position="93"/>
    </location>
</feature>
<feature type="compositionally biased region" description="Low complexity" evidence="1">
    <location>
        <begin position="249"/>
        <end position="261"/>
    </location>
</feature>
<name>A0A6P3IKG8_BISBB</name>
<dbReference type="PANTHER" id="PTHR13958">
    <property type="entry name" value="CENTROSOME-ASSOCIATED PROTEIN 350"/>
    <property type="match status" value="1"/>
</dbReference>
<evidence type="ECO:0000313" key="3">
    <source>
        <dbReference type="RefSeq" id="XP_010852362.1"/>
    </source>
</evidence>
<feature type="compositionally biased region" description="Low complexity" evidence="1">
    <location>
        <begin position="36"/>
        <end position="54"/>
    </location>
</feature>
<dbReference type="PANTHER" id="PTHR13958:SF5">
    <property type="entry name" value="COILED-COIL DOMAIN-CONTAINING PROTEIN 187"/>
    <property type="match status" value="1"/>
</dbReference>
<organism evidence="2 3">
    <name type="scientific">Bison bison bison</name>
    <name type="common">North American plains bison</name>
    <dbReference type="NCBI Taxonomy" id="43346"/>
    <lineage>
        <taxon>Eukaryota</taxon>
        <taxon>Metazoa</taxon>
        <taxon>Chordata</taxon>
        <taxon>Craniata</taxon>
        <taxon>Vertebrata</taxon>
        <taxon>Euteleostomi</taxon>
        <taxon>Mammalia</taxon>
        <taxon>Eutheria</taxon>
        <taxon>Laurasiatheria</taxon>
        <taxon>Artiodactyla</taxon>
        <taxon>Ruminantia</taxon>
        <taxon>Pecora</taxon>
        <taxon>Bovidae</taxon>
        <taxon>Bovinae</taxon>
        <taxon>Bison</taxon>
    </lineage>
</organism>
<dbReference type="GO" id="GO:0008017">
    <property type="term" value="F:microtubule binding"/>
    <property type="evidence" value="ECO:0007669"/>
    <property type="project" value="InterPro"/>
</dbReference>
<dbReference type="GeneID" id="104998725"/>
<feature type="compositionally biased region" description="Polar residues" evidence="1">
    <location>
        <begin position="1"/>
        <end position="20"/>
    </location>
</feature>
<sequence length="520" mass="51903">MEAAQSCSGEQRVETCQQENPHAPFSCPEAAPPTMSPAAEMAAPPAPHEGGPPAQLVALWDLGSEPESTPSACSGPSSPPSTAASSGSLPSCPSLQEFQKASAILVQLSESPTSLSDGEAGDTVDTDLSWAGGLPAPDSWGFHQGGGPETWEGLEGTEALSGHGSGTGAGGLAPAGGLPVAQSLWLRSEQSELSSEVWGRESPRDPGAGAGPAPEHCSPAGRTSHLEQAGVPLALPPFLGPGEGREDSGTSGSPTSGSDTGKAQRRSREAAGARLPSQTSSSGDFHLTLSFPSGTSASEFRKRGEMGPPQASGGCPEGPWGTHPSPSTDGKPLQTSSEPEVLLMPGAPPGNLGGQAAQTAESRAPGRGGSKAPPVLEEACTSLAGGVLPEILSPVDEALSYGSFDLPSSPPRGSRLPPLVACASVGSLAAGDPGLPGSGQGDRAPALGAGPRTALQGVERAEVVDLLSAQLSSRILRDTLAVLSEAAPAGSLVTEGPAGASRVTRAHTAATGRSWESLDF</sequence>
<keyword evidence="2" id="KW-1185">Reference proteome</keyword>
<feature type="region of interest" description="Disordered" evidence="1">
    <location>
        <begin position="112"/>
        <end position="372"/>
    </location>
</feature>
<feature type="compositionally biased region" description="Polar residues" evidence="1">
    <location>
        <begin position="324"/>
        <end position="338"/>
    </location>
</feature>
<dbReference type="InterPro" id="IPR028750">
    <property type="entry name" value="CEP350/CC187"/>
</dbReference>
<evidence type="ECO:0000256" key="1">
    <source>
        <dbReference type="SAM" id="MobiDB-lite"/>
    </source>
</evidence>
<protein>
    <submittedName>
        <fullName evidence="3">Nascent polypeptide-associated complex subunit alpha, muscle-specific form</fullName>
    </submittedName>
</protein>
<dbReference type="GO" id="GO:0005813">
    <property type="term" value="C:centrosome"/>
    <property type="evidence" value="ECO:0007669"/>
    <property type="project" value="InterPro"/>
</dbReference>
<feature type="compositionally biased region" description="Gly residues" evidence="1">
    <location>
        <begin position="163"/>
        <end position="174"/>
    </location>
</feature>
<evidence type="ECO:0000313" key="2">
    <source>
        <dbReference type="Proteomes" id="UP000515208"/>
    </source>
</evidence>
<feature type="compositionally biased region" description="Low complexity" evidence="1">
    <location>
        <begin position="68"/>
        <end position="92"/>
    </location>
</feature>
<dbReference type="Proteomes" id="UP000515208">
    <property type="component" value="Unplaced"/>
</dbReference>
<feature type="region of interest" description="Disordered" evidence="1">
    <location>
        <begin position="491"/>
        <end position="520"/>
    </location>
</feature>
<dbReference type="KEGG" id="bbis:104998725"/>